<dbReference type="AlphaFoldDB" id="A0A9D4NQQ2"/>
<evidence type="ECO:0000313" key="2">
    <source>
        <dbReference type="EMBL" id="KAH3898494.1"/>
    </source>
</evidence>
<sequence>MVTSPTRENNILDLIFTSHPSFTPRCKTLPSISAKSDHDVVFLTLPCNLFVPDHIGAPFTFGTKPTQKGLKVHSLHLETSSCQRTSTKSRICGNPSTAPSTLSRTNSSLPAVQHLGSPTHGLIPSCVVFQNARYVNTRRQNVPVVLQTGPGMPN</sequence>
<proteinExistence type="predicted"/>
<name>A0A9D4NQQ2_DREPO</name>
<reference evidence="2" key="1">
    <citation type="journal article" date="2019" name="bioRxiv">
        <title>The Genome of the Zebra Mussel, Dreissena polymorpha: A Resource for Invasive Species Research.</title>
        <authorList>
            <person name="McCartney M.A."/>
            <person name="Auch B."/>
            <person name="Kono T."/>
            <person name="Mallez S."/>
            <person name="Zhang Y."/>
            <person name="Obille A."/>
            <person name="Becker A."/>
            <person name="Abrahante J.E."/>
            <person name="Garbe J."/>
            <person name="Badalamenti J.P."/>
            <person name="Herman A."/>
            <person name="Mangelson H."/>
            <person name="Liachko I."/>
            <person name="Sullivan S."/>
            <person name="Sone E.D."/>
            <person name="Koren S."/>
            <person name="Silverstein K.A.T."/>
            <person name="Beckman K.B."/>
            <person name="Gohl D.M."/>
        </authorList>
    </citation>
    <scope>NUCLEOTIDE SEQUENCE</scope>
    <source>
        <strain evidence="2">Duluth1</strain>
        <tissue evidence="2">Whole animal</tissue>
    </source>
</reference>
<keyword evidence="3" id="KW-1185">Reference proteome</keyword>
<reference evidence="2" key="2">
    <citation type="submission" date="2020-11" db="EMBL/GenBank/DDBJ databases">
        <authorList>
            <person name="McCartney M.A."/>
            <person name="Auch B."/>
            <person name="Kono T."/>
            <person name="Mallez S."/>
            <person name="Becker A."/>
            <person name="Gohl D.M."/>
            <person name="Silverstein K.A.T."/>
            <person name="Koren S."/>
            <person name="Bechman K.B."/>
            <person name="Herman A."/>
            <person name="Abrahante J.E."/>
            <person name="Garbe J."/>
        </authorList>
    </citation>
    <scope>NUCLEOTIDE SEQUENCE</scope>
    <source>
        <strain evidence="2">Duluth1</strain>
        <tissue evidence="2">Whole animal</tissue>
    </source>
</reference>
<protein>
    <submittedName>
        <fullName evidence="2">Uncharacterized protein</fullName>
    </submittedName>
</protein>
<dbReference type="Proteomes" id="UP000828390">
    <property type="component" value="Unassembled WGS sequence"/>
</dbReference>
<gene>
    <name evidence="2" type="ORF">DPMN_022727</name>
</gene>
<comment type="caution">
    <text evidence="2">The sequence shown here is derived from an EMBL/GenBank/DDBJ whole genome shotgun (WGS) entry which is preliminary data.</text>
</comment>
<accession>A0A9D4NQQ2</accession>
<organism evidence="2 3">
    <name type="scientific">Dreissena polymorpha</name>
    <name type="common">Zebra mussel</name>
    <name type="synonym">Mytilus polymorpha</name>
    <dbReference type="NCBI Taxonomy" id="45954"/>
    <lineage>
        <taxon>Eukaryota</taxon>
        <taxon>Metazoa</taxon>
        <taxon>Spiralia</taxon>
        <taxon>Lophotrochozoa</taxon>
        <taxon>Mollusca</taxon>
        <taxon>Bivalvia</taxon>
        <taxon>Autobranchia</taxon>
        <taxon>Heteroconchia</taxon>
        <taxon>Euheterodonta</taxon>
        <taxon>Imparidentia</taxon>
        <taxon>Neoheterodontei</taxon>
        <taxon>Myida</taxon>
        <taxon>Dreissenoidea</taxon>
        <taxon>Dreissenidae</taxon>
        <taxon>Dreissena</taxon>
    </lineage>
</organism>
<evidence type="ECO:0000313" key="3">
    <source>
        <dbReference type="Proteomes" id="UP000828390"/>
    </source>
</evidence>
<feature type="region of interest" description="Disordered" evidence="1">
    <location>
        <begin position="86"/>
        <end position="105"/>
    </location>
</feature>
<evidence type="ECO:0000256" key="1">
    <source>
        <dbReference type="SAM" id="MobiDB-lite"/>
    </source>
</evidence>
<dbReference type="EMBL" id="JAIWYP010000001">
    <property type="protein sequence ID" value="KAH3898494.1"/>
    <property type="molecule type" value="Genomic_DNA"/>
</dbReference>